<dbReference type="InterPro" id="IPR027806">
    <property type="entry name" value="HARBI1_dom"/>
</dbReference>
<evidence type="ECO:0000313" key="9">
    <source>
        <dbReference type="EMBL" id="PKA58352.1"/>
    </source>
</evidence>
<evidence type="ECO:0000256" key="3">
    <source>
        <dbReference type="ARBA" id="ARBA00006958"/>
    </source>
</evidence>
<comment type="similarity">
    <text evidence="3">Belongs to the HARBI1 family.</text>
</comment>
<evidence type="ECO:0000256" key="6">
    <source>
        <dbReference type="ARBA" id="ARBA00022801"/>
    </source>
</evidence>
<name>A0A2I0AS37_9ASPA</name>
<reference evidence="9 10" key="1">
    <citation type="journal article" date="2017" name="Nature">
        <title>The Apostasia genome and the evolution of orchids.</title>
        <authorList>
            <person name="Zhang G.Q."/>
            <person name="Liu K.W."/>
            <person name="Li Z."/>
            <person name="Lohaus R."/>
            <person name="Hsiao Y.Y."/>
            <person name="Niu S.C."/>
            <person name="Wang J.Y."/>
            <person name="Lin Y.C."/>
            <person name="Xu Q."/>
            <person name="Chen L.J."/>
            <person name="Yoshida K."/>
            <person name="Fujiwara S."/>
            <person name="Wang Z.W."/>
            <person name="Zhang Y.Q."/>
            <person name="Mitsuda N."/>
            <person name="Wang M."/>
            <person name="Liu G.H."/>
            <person name="Pecoraro L."/>
            <person name="Huang H.X."/>
            <person name="Xiao X.J."/>
            <person name="Lin M."/>
            <person name="Wu X.Y."/>
            <person name="Wu W.L."/>
            <person name="Chen Y.Y."/>
            <person name="Chang S.B."/>
            <person name="Sakamoto S."/>
            <person name="Ohme-Takagi M."/>
            <person name="Yagi M."/>
            <person name="Zeng S.J."/>
            <person name="Shen C.Y."/>
            <person name="Yeh C.M."/>
            <person name="Luo Y.B."/>
            <person name="Tsai W.C."/>
            <person name="Van de Peer Y."/>
            <person name="Liu Z.J."/>
        </authorList>
    </citation>
    <scope>NUCLEOTIDE SEQUENCE [LARGE SCALE GENOMIC DNA]</scope>
    <source>
        <strain evidence="10">cv. Shenzhen</strain>
        <tissue evidence="9">Stem</tissue>
    </source>
</reference>
<dbReference type="InterPro" id="IPR045249">
    <property type="entry name" value="HARBI1-like"/>
</dbReference>
<dbReference type="GO" id="GO:0005634">
    <property type="term" value="C:nucleus"/>
    <property type="evidence" value="ECO:0007669"/>
    <property type="project" value="UniProtKB-SubCell"/>
</dbReference>
<accession>A0A2I0AS37</accession>
<evidence type="ECO:0000256" key="7">
    <source>
        <dbReference type="ARBA" id="ARBA00023242"/>
    </source>
</evidence>
<dbReference type="OrthoDB" id="1928893at2759"/>
<dbReference type="GO" id="GO:0004518">
    <property type="term" value="F:nuclease activity"/>
    <property type="evidence" value="ECO:0007669"/>
    <property type="project" value="UniProtKB-KW"/>
</dbReference>
<keyword evidence="7" id="KW-0539">Nucleus</keyword>
<proteinExistence type="inferred from homology"/>
<dbReference type="Pfam" id="PF13359">
    <property type="entry name" value="DDE_Tnp_4"/>
    <property type="match status" value="1"/>
</dbReference>
<dbReference type="GO" id="GO:0016787">
    <property type="term" value="F:hydrolase activity"/>
    <property type="evidence" value="ECO:0007669"/>
    <property type="project" value="UniProtKB-KW"/>
</dbReference>
<keyword evidence="6" id="KW-0378">Hydrolase</keyword>
<evidence type="ECO:0000256" key="4">
    <source>
        <dbReference type="ARBA" id="ARBA00022722"/>
    </source>
</evidence>
<dbReference type="AlphaFoldDB" id="A0A2I0AS37"/>
<comment type="cofactor">
    <cofactor evidence="1">
        <name>a divalent metal cation</name>
        <dbReference type="ChEBI" id="CHEBI:60240"/>
    </cofactor>
</comment>
<evidence type="ECO:0000256" key="1">
    <source>
        <dbReference type="ARBA" id="ARBA00001968"/>
    </source>
</evidence>
<evidence type="ECO:0000313" key="10">
    <source>
        <dbReference type="Proteomes" id="UP000236161"/>
    </source>
</evidence>
<protein>
    <recommendedName>
        <fullName evidence="8">DDE Tnp4 domain-containing protein</fullName>
    </recommendedName>
</protein>
<keyword evidence="5" id="KW-0479">Metal-binding</keyword>
<dbReference type="EMBL" id="KZ451953">
    <property type="protein sequence ID" value="PKA58352.1"/>
    <property type="molecule type" value="Genomic_DNA"/>
</dbReference>
<evidence type="ECO:0000256" key="2">
    <source>
        <dbReference type="ARBA" id="ARBA00004123"/>
    </source>
</evidence>
<dbReference type="Proteomes" id="UP000236161">
    <property type="component" value="Unassembled WGS sequence"/>
</dbReference>
<dbReference type="PANTHER" id="PTHR22930">
    <property type="match status" value="1"/>
</dbReference>
<feature type="domain" description="DDE Tnp4" evidence="8">
    <location>
        <begin position="2"/>
        <end position="133"/>
    </location>
</feature>
<dbReference type="PANTHER" id="PTHR22930:SF259">
    <property type="entry name" value="OS08G0106900 PROTEIN"/>
    <property type="match status" value="1"/>
</dbReference>
<keyword evidence="4" id="KW-0540">Nuclease</keyword>
<comment type="subcellular location">
    <subcellularLocation>
        <location evidence="2">Nucleus</location>
    </subcellularLocation>
</comment>
<keyword evidence="10" id="KW-1185">Reference proteome</keyword>
<evidence type="ECO:0000256" key="5">
    <source>
        <dbReference type="ARBA" id="ARBA00022723"/>
    </source>
</evidence>
<gene>
    <name evidence="9" type="ORF">AXF42_Ash013858</name>
</gene>
<organism evidence="9 10">
    <name type="scientific">Apostasia shenzhenica</name>
    <dbReference type="NCBI Taxonomy" id="1088818"/>
    <lineage>
        <taxon>Eukaryota</taxon>
        <taxon>Viridiplantae</taxon>
        <taxon>Streptophyta</taxon>
        <taxon>Embryophyta</taxon>
        <taxon>Tracheophyta</taxon>
        <taxon>Spermatophyta</taxon>
        <taxon>Magnoliopsida</taxon>
        <taxon>Liliopsida</taxon>
        <taxon>Asparagales</taxon>
        <taxon>Orchidaceae</taxon>
        <taxon>Apostasioideae</taxon>
        <taxon>Apostasia</taxon>
    </lineage>
</organism>
<evidence type="ECO:0000259" key="8">
    <source>
        <dbReference type="Pfam" id="PF13359"/>
    </source>
</evidence>
<sequence length="200" mass="23032">MVAVNFDRQFNYIGTGLEGSAADMRILRCACERGDFTVPDGKYYLVDSGYANTQKFISPYRGLKYHLGEFGPKAHRNYTGPEEMFNHRHAQLRNTVERTFGIWKKRFPILKNMKSFSFDVQADIVMTCAIIHNYIARFHLTDAYLHVDVDSEEEPCGITQSVDENIFEEMISVGNSNKGALLRTQIKNEMWLMRVTTLNL</sequence>
<dbReference type="GO" id="GO:0046872">
    <property type="term" value="F:metal ion binding"/>
    <property type="evidence" value="ECO:0007669"/>
    <property type="project" value="UniProtKB-KW"/>
</dbReference>
<dbReference type="STRING" id="1088818.A0A2I0AS37"/>